<organism evidence="1 2">
    <name type="scientific">Entomophthora muscae</name>
    <dbReference type="NCBI Taxonomy" id="34485"/>
    <lineage>
        <taxon>Eukaryota</taxon>
        <taxon>Fungi</taxon>
        <taxon>Fungi incertae sedis</taxon>
        <taxon>Zoopagomycota</taxon>
        <taxon>Entomophthoromycotina</taxon>
        <taxon>Entomophthoromycetes</taxon>
        <taxon>Entomophthorales</taxon>
        <taxon>Entomophthoraceae</taxon>
        <taxon>Entomophthora</taxon>
    </lineage>
</organism>
<keyword evidence="2" id="KW-1185">Reference proteome</keyword>
<accession>A0ACC2S7D0</accession>
<protein>
    <submittedName>
        <fullName evidence="1">Uncharacterized protein</fullName>
    </submittedName>
</protein>
<comment type="caution">
    <text evidence="1">The sequence shown here is derived from an EMBL/GenBank/DDBJ whole genome shotgun (WGS) entry which is preliminary data.</text>
</comment>
<gene>
    <name evidence="1" type="ORF">DSO57_1014456</name>
</gene>
<evidence type="ECO:0000313" key="2">
    <source>
        <dbReference type="Proteomes" id="UP001165960"/>
    </source>
</evidence>
<dbReference type="Proteomes" id="UP001165960">
    <property type="component" value="Unassembled WGS sequence"/>
</dbReference>
<name>A0ACC2S7D0_9FUNG</name>
<reference evidence="1" key="1">
    <citation type="submission" date="2022-04" db="EMBL/GenBank/DDBJ databases">
        <title>Genome of the entomopathogenic fungus Entomophthora muscae.</title>
        <authorList>
            <person name="Elya C."/>
            <person name="Lovett B.R."/>
            <person name="Lee E."/>
            <person name="Macias A.M."/>
            <person name="Hajek A.E."/>
            <person name="De Bivort B.L."/>
            <person name="Kasson M.T."/>
            <person name="De Fine Licht H.H."/>
            <person name="Stajich J.E."/>
        </authorList>
    </citation>
    <scope>NUCLEOTIDE SEQUENCE</scope>
    <source>
        <strain evidence="1">Berkeley</strain>
    </source>
</reference>
<sequence>MAYQAWPSSPVGVQPDSSMSRYSQCKMLRISLRGGTAPEEAPNTQINKQKDLKSSHPKAASGKPPVLSATLPSETPNANLPKPRKLNQEVKPGSVLTQKSSDPPAYPPATYHLPGAPFGPFHFTEYPLKPEYKDYTTNNILDQDLLARTTELTRYNQEGPWYITKSCLFRDKCSFLPAYQMDMEPPFTSKPMPASANKLPLDHTNKLFGIVYVTLTGVIDTIVPAASLWLWVGKSISYLIKLTPILWWALPTQSATCQFPNASKLANQGWSPDTTCDRWEGHLCCNKCVRQESPHLRHKQQEHSLALRQHSKSQKTIING</sequence>
<dbReference type="EMBL" id="QTSX02005735">
    <property type="protein sequence ID" value="KAJ9058230.1"/>
    <property type="molecule type" value="Genomic_DNA"/>
</dbReference>
<evidence type="ECO:0000313" key="1">
    <source>
        <dbReference type="EMBL" id="KAJ9058230.1"/>
    </source>
</evidence>
<proteinExistence type="predicted"/>